<organism evidence="1 2">
    <name type="scientific">Actinomadura nitritigenes</name>
    <dbReference type="NCBI Taxonomy" id="134602"/>
    <lineage>
        <taxon>Bacteria</taxon>
        <taxon>Bacillati</taxon>
        <taxon>Actinomycetota</taxon>
        <taxon>Actinomycetes</taxon>
        <taxon>Streptosporangiales</taxon>
        <taxon>Thermomonosporaceae</taxon>
        <taxon>Actinomadura</taxon>
    </lineage>
</organism>
<proteinExistence type="predicted"/>
<evidence type="ECO:0000313" key="1">
    <source>
        <dbReference type="EMBL" id="MBO2443080.1"/>
    </source>
</evidence>
<dbReference type="EMBL" id="JAGEOK010000030">
    <property type="protein sequence ID" value="MBO2443080.1"/>
    <property type="molecule type" value="Genomic_DNA"/>
</dbReference>
<evidence type="ECO:0000313" key="2">
    <source>
        <dbReference type="Proteomes" id="UP000666915"/>
    </source>
</evidence>
<gene>
    <name evidence="1" type="ORF">J4557_36685</name>
</gene>
<sequence>MESPPRGVQDLTVDDAADRDSLVAAGQALTWRARFTAGSRTAIPLSETCAVVVESEEPAPEGWNDRFVRGLAHRLAGELTIATFGAGERPAPVSREDADCVELLGSAIDGLGRLLADLEDAQTPEETAERMVADTAGTHLALLGVVADQRVAVRQEAGFTVHSVRSVAAGATRADLERARSRVGLPWPSQAGTSVGEELGLARWCTAMQVRGHQMWSSLQDDDALVTDLWLRDP</sequence>
<comment type="caution">
    <text evidence="1">The sequence shown here is derived from an EMBL/GenBank/DDBJ whole genome shotgun (WGS) entry which is preliminary data.</text>
</comment>
<accession>A0ABS3RA28</accession>
<keyword evidence="2" id="KW-1185">Reference proteome</keyword>
<dbReference type="Proteomes" id="UP000666915">
    <property type="component" value="Unassembled WGS sequence"/>
</dbReference>
<name>A0ABS3RA28_9ACTN</name>
<dbReference type="RefSeq" id="WP_208271403.1">
    <property type="nucleotide sequence ID" value="NZ_JAGEOK010000030.1"/>
</dbReference>
<reference evidence="1 2" key="1">
    <citation type="submission" date="2021-03" db="EMBL/GenBank/DDBJ databases">
        <authorList>
            <person name="Kanchanasin P."/>
            <person name="Saeng-In P."/>
            <person name="Phongsopitanun W."/>
            <person name="Yuki M."/>
            <person name="Kudo T."/>
            <person name="Ohkuma M."/>
            <person name="Tanasupawat S."/>
        </authorList>
    </citation>
    <scope>NUCLEOTIDE SEQUENCE [LARGE SCALE GENOMIC DNA]</scope>
    <source>
        <strain evidence="1 2">L46</strain>
    </source>
</reference>
<protein>
    <submittedName>
        <fullName evidence="1">Uncharacterized protein</fullName>
    </submittedName>
</protein>